<proteinExistence type="predicted"/>
<sequence>MSVTLQRTDRGDMMWARLVSGAAELVTDAGATEVLG</sequence>
<reference evidence="1 2" key="1">
    <citation type="journal article" date="2017" name="Int. J. Syst. Evol. Microbiol.">
        <title>Mycobacterium talmoniae sp. nov., a slowly growing mycobacterium isolated from human respiratory samples.</title>
        <authorList>
            <person name="Davidson R.M."/>
            <person name="DeGroote M.A."/>
            <person name="Marola J.L."/>
            <person name="Buss S."/>
            <person name="Jones V."/>
            <person name="McNeil M.R."/>
            <person name="Freifeld A.G."/>
            <person name="Elaine Epperson L."/>
            <person name="Hasan N.A."/>
            <person name="Jackson M."/>
            <person name="Iwen P.C."/>
            <person name="Salfinger M."/>
            <person name="Strong M."/>
        </authorList>
    </citation>
    <scope>NUCLEOTIDE SEQUENCE [LARGE SCALE GENOMIC DNA]</scope>
    <source>
        <strain evidence="1 2">ATCC BAA-2683</strain>
    </source>
</reference>
<evidence type="ECO:0000313" key="1">
    <source>
        <dbReference type="EMBL" id="PQM45348.1"/>
    </source>
</evidence>
<dbReference type="EMBL" id="PPEA01000652">
    <property type="protein sequence ID" value="PQM45348.1"/>
    <property type="molecule type" value="Genomic_DNA"/>
</dbReference>
<comment type="caution">
    <text evidence="1">The sequence shown here is derived from an EMBL/GenBank/DDBJ whole genome shotgun (WGS) entry which is preliminary data.</text>
</comment>
<dbReference type="AlphaFoldDB" id="A0A2S8BFE0"/>
<organism evidence="1 2">
    <name type="scientific">Mycobacterium talmoniae</name>
    <dbReference type="NCBI Taxonomy" id="1858794"/>
    <lineage>
        <taxon>Bacteria</taxon>
        <taxon>Bacillati</taxon>
        <taxon>Actinomycetota</taxon>
        <taxon>Actinomycetes</taxon>
        <taxon>Mycobacteriales</taxon>
        <taxon>Mycobacteriaceae</taxon>
        <taxon>Mycobacterium</taxon>
    </lineage>
</organism>
<evidence type="ECO:0000313" key="2">
    <source>
        <dbReference type="Proteomes" id="UP000238296"/>
    </source>
</evidence>
<gene>
    <name evidence="1" type="ORF">C1Y40_04465</name>
</gene>
<protein>
    <submittedName>
        <fullName evidence="1">Uncharacterized protein</fullName>
    </submittedName>
</protein>
<accession>A0A2S8BFE0</accession>
<dbReference type="Proteomes" id="UP000238296">
    <property type="component" value="Unassembled WGS sequence"/>
</dbReference>
<name>A0A2S8BFE0_9MYCO</name>